<dbReference type="AlphaFoldDB" id="A0A344UCY6"/>
<sequence>MRVVIVGQQWLACELLRLVQRRGDIVVAVIAPAGDRLQTAAEGSSIPVITCGRKVTGADIPAGTDIILAAHAHVFIDASARAATRYGALGYHPSLLPRHRGRDAIRWALHMREAVTGGTVYWMDDGADTGPIAAQEWCHIRPDDDGRSLWRRELAPMGLVLFGRVLTELDAGIVTARPQPADVASWEPAFSRRQLSEA</sequence>
<dbReference type="Proteomes" id="UP000252038">
    <property type="component" value="Chromosome"/>
</dbReference>
<dbReference type="PANTHER" id="PTHR11138">
    <property type="entry name" value="METHIONYL-TRNA FORMYLTRANSFERASE"/>
    <property type="match status" value="1"/>
</dbReference>
<keyword evidence="2" id="KW-0808">Transferase</keyword>
<evidence type="ECO:0000313" key="3">
    <source>
        <dbReference type="Proteomes" id="UP000252038"/>
    </source>
</evidence>
<dbReference type="InterPro" id="IPR002376">
    <property type="entry name" value="Formyl_transf_N"/>
</dbReference>
<dbReference type="InterPro" id="IPR036477">
    <property type="entry name" value="Formyl_transf_N_sf"/>
</dbReference>
<protein>
    <submittedName>
        <fullName evidence="2">Methionyl-tRNA formyltransferase</fullName>
    </submittedName>
</protein>
<organism evidence="2 3">
    <name type="scientific">Chromobacterium phragmitis</name>
    <dbReference type="NCBI Taxonomy" id="2202141"/>
    <lineage>
        <taxon>Bacteria</taxon>
        <taxon>Pseudomonadati</taxon>
        <taxon>Pseudomonadota</taxon>
        <taxon>Betaproteobacteria</taxon>
        <taxon>Neisseriales</taxon>
        <taxon>Chromobacteriaceae</taxon>
        <taxon>Chromobacterium</taxon>
    </lineage>
</organism>
<feature type="domain" description="Formyl transferase N-terminal" evidence="1">
    <location>
        <begin position="64"/>
        <end position="152"/>
    </location>
</feature>
<evidence type="ECO:0000313" key="2">
    <source>
        <dbReference type="EMBL" id="AXE33134.1"/>
    </source>
</evidence>
<dbReference type="EMBL" id="CP029554">
    <property type="protein sequence ID" value="AXE33134.1"/>
    <property type="molecule type" value="Genomic_DNA"/>
</dbReference>
<dbReference type="PANTHER" id="PTHR11138:SF5">
    <property type="entry name" value="METHIONYL-TRNA FORMYLTRANSFERASE, MITOCHONDRIAL"/>
    <property type="match status" value="1"/>
</dbReference>
<accession>A0A344UCY6</accession>
<proteinExistence type="predicted"/>
<evidence type="ECO:0000259" key="1">
    <source>
        <dbReference type="Pfam" id="PF00551"/>
    </source>
</evidence>
<dbReference type="KEGG" id="chrb:DK843_01675"/>
<dbReference type="Pfam" id="PF00551">
    <property type="entry name" value="Formyl_trans_N"/>
    <property type="match status" value="1"/>
</dbReference>
<dbReference type="GO" id="GO:0005829">
    <property type="term" value="C:cytosol"/>
    <property type="evidence" value="ECO:0007669"/>
    <property type="project" value="TreeGrafter"/>
</dbReference>
<name>A0A344UCY6_9NEIS</name>
<gene>
    <name evidence="2" type="ORF">DK843_01675</name>
</gene>
<dbReference type="SUPFAM" id="SSF53328">
    <property type="entry name" value="Formyltransferase"/>
    <property type="match status" value="1"/>
</dbReference>
<dbReference type="GO" id="GO:0004479">
    <property type="term" value="F:methionyl-tRNA formyltransferase activity"/>
    <property type="evidence" value="ECO:0007669"/>
    <property type="project" value="TreeGrafter"/>
</dbReference>
<reference evidence="2 3" key="1">
    <citation type="submission" date="2018-05" db="EMBL/GenBank/DDBJ databases">
        <title>Genome sequencing, assembly and analysis of the novel insecticidal bacterium, Chromobacterium phragmitis.</title>
        <authorList>
            <person name="Sparks M.E."/>
            <person name="Blackburn M.B."/>
            <person name="Gundersen-Rindal D.E."/>
        </authorList>
    </citation>
    <scope>NUCLEOTIDE SEQUENCE [LARGE SCALE GENOMIC DNA]</scope>
    <source>
        <strain evidence="2">IIBBL 274-1</strain>
    </source>
</reference>
<dbReference type="Gene3D" id="3.40.50.12230">
    <property type="match status" value="1"/>
</dbReference>
<dbReference type="RefSeq" id="WP_114072361.1">
    <property type="nucleotide sequence ID" value="NZ_CP029554.1"/>
</dbReference>